<evidence type="ECO:0000313" key="2">
    <source>
        <dbReference type="EMBL" id="SEE31245.1"/>
    </source>
</evidence>
<feature type="compositionally biased region" description="Polar residues" evidence="1">
    <location>
        <begin position="12"/>
        <end position="21"/>
    </location>
</feature>
<name>A0A1H5HTP9_9ACTN</name>
<dbReference type="STRING" id="67331.SAMN04490357_7632"/>
<dbReference type="EMBL" id="FNTD01000004">
    <property type="protein sequence ID" value="SEE31245.1"/>
    <property type="molecule type" value="Genomic_DNA"/>
</dbReference>
<proteinExistence type="predicted"/>
<evidence type="ECO:0000256" key="1">
    <source>
        <dbReference type="SAM" id="MobiDB-lite"/>
    </source>
</evidence>
<dbReference type="Proteomes" id="UP000182375">
    <property type="component" value="Unassembled WGS sequence"/>
</dbReference>
<feature type="compositionally biased region" description="Polar residues" evidence="1">
    <location>
        <begin position="395"/>
        <end position="405"/>
    </location>
</feature>
<accession>A0A1H5HTP9</accession>
<sequence length="405" mass="43008">MASASPGRGVTPVSSMTSCRQDQMSQSCRAEAVWFKKTSKSAPAFNSARAARAEMQPSWDSADCRASRFMRSVCRAGQGQHLAVGDQAARGLEEGFVDVGSAFPADAKSFETVEPCEGALDHPPIGAQAAAMGCAAPGSDGEDPTGPDLVATDVVVVAAVGEDRLRLAARPPGPASDGRDGIKQGHELGDVVAVVAGEDDRERGAVSVVIRWCLEPAHPRSTGDGPVWSPFFNALTWPESTTALDQSSRAAAFSSASSTSCSCCQTPASFQSRSRHQHVIPDPKPSSWGRCSHWIPVCSTNRIPHSTCRSGTGLRPGYLNRRSRFGKSGSIRSHRSSDTILGQAPMAGQRRSRRPDTATGTDPSHCVRRSYRSQRSAPRWSGRVLTLPYGDRSRSTTATTVAQQG</sequence>
<dbReference type="AlphaFoldDB" id="A0A1H5HTP9"/>
<gene>
    <name evidence="2" type="ORF">SAMN04490357_7632</name>
</gene>
<organism evidence="2 3">
    <name type="scientific">Streptomyces misionensis</name>
    <dbReference type="NCBI Taxonomy" id="67331"/>
    <lineage>
        <taxon>Bacteria</taxon>
        <taxon>Bacillati</taxon>
        <taxon>Actinomycetota</taxon>
        <taxon>Actinomycetes</taxon>
        <taxon>Kitasatosporales</taxon>
        <taxon>Streptomycetaceae</taxon>
        <taxon>Streptomyces</taxon>
    </lineage>
</organism>
<feature type="region of interest" description="Disordered" evidence="1">
    <location>
        <begin position="1"/>
        <end position="21"/>
    </location>
</feature>
<evidence type="ECO:0000313" key="3">
    <source>
        <dbReference type="Proteomes" id="UP000182375"/>
    </source>
</evidence>
<reference evidence="2 3" key="1">
    <citation type="submission" date="2016-10" db="EMBL/GenBank/DDBJ databases">
        <authorList>
            <person name="de Groot N.N."/>
        </authorList>
    </citation>
    <scope>NUCLEOTIDE SEQUENCE [LARGE SCALE GENOMIC DNA]</scope>
    <source>
        <strain evidence="2 3">DSM 40306</strain>
    </source>
</reference>
<feature type="region of interest" description="Disordered" evidence="1">
    <location>
        <begin position="386"/>
        <end position="405"/>
    </location>
</feature>
<feature type="region of interest" description="Disordered" evidence="1">
    <location>
        <begin position="325"/>
        <end position="379"/>
    </location>
</feature>
<protein>
    <submittedName>
        <fullName evidence="2">Uncharacterized protein</fullName>
    </submittedName>
</protein>